<comment type="caution">
    <text evidence="1">The sequence shown here is derived from an EMBL/GenBank/DDBJ whole genome shotgun (WGS) entry which is preliminary data.</text>
</comment>
<dbReference type="AlphaFoldDB" id="A0A397UC12"/>
<gene>
    <name evidence="1" type="ORF">C2G38_2216657</name>
</gene>
<sequence>MQWEDSHESMDPSSVDLHKFYSAKQWEAVHNLVQSIGFSDIDDTKILSGNDVAKAFEQSCEEVVKIRKDARLLFGFKTRAKGTPDLNATIKFINAIAGNWCGYTVKSDETRVGSKGHQVRKRTYWIDHKAYDGCGFETLEEIRAIKVNNSKYLPIAPIIPPYKPEPIDETQEHFDSIPTTDITTSEEAKLRCSTSFINEVCKESSCHNVIEESMTNLLQSPSTISTQDQLNDFEQFSNITETKKEILEPLIMKRLPPEISLSSELLIKSESNIDTLILLLQQKYQMSQEKLDQWRRKIAFEFRDNTSYWKKERESMDEIAFLEYKRKFEAKLGIPTTPHKKELKRRFVVLIEYA</sequence>
<dbReference type="EMBL" id="QKWP01001788">
    <property type="protein sequence ID" value="RIB06587.1"/>
    <property type="molecule type" value="Genomic_DNA"/>
</dbReference>
<evidence type="ECO:0000313" key="1">
    <source>
        <dbReference type="EMBL" id="RIB06587.1"/>
    </source>
</evidence>
<name>A0A397UC12_9GLOM</name>
<protein>
    <submittedName>
        <fullName evidence="1">Uncharacterized protein</fullName>
    </submittedName>
</protein>
<evidence type="ECO:0000313" key="2">
    <source>
        <dbReference type="Proteomes" id="UP000266673"/>
    </source>
</evidence>
<dbReference type="Proteomes" id="UP000266673">
    <property type="component" value="Unassembled WGS sequence"/>
</dbReference>
<dbReference type="STRING" id="44941.A0A397UC12"/>
<dbReference type="OrthoDB" id="2396653at2759"/>
<organism evidence="1 2">
    <name type="scientific">Gigaspora rosea</name>
    <dbReference type="NCBI Taxonomy" id="44941"/>
    <lineage>
        <taxon>Eukaryota</taxon>
        <taxon>Fungi</taxon>
        <taxon>Fungi incertae sedis</taxon>
        <taxon>Mucoromycota</taxon>
        <taxon>Glomeromycotina</taxon>
        <taxon>Glomeromycetes</taxon>
        <taxon>Diversisporales</taxon>
        <taxon>Gigasporaceae</taxon>
        <taxon>Gigaspora</taxon>
    </lineage>
</organism>
<proteinExistence type="predicted"/>
<reference evidence="1 2" key="1">
    <citation type="submission" date="2018-06" db="EMBL/GenBank/DDBJ databases">
        <title>Comparative genomics reveals the genomic features of Rhizophagus irregularis, R. cerebriforme, R. diaphanum and Gigaspora rosea, and their symbiotic lifestyle signature.</title>
        <authorList>
            <person name="Morin E."/>
            <person name="San Clemente H."/>
            <person name="Chen E.C.H."/>
            <person name="De La Providencia I."/>
            <person name="Hainaut M."/>
            <person name="Kuo A."/>
            <person name="Kohler A."/>
            <person name="Murat C."/>
            <person name="Tang N."/>
            <person name="Roy S."/>
            <person name="Loubradou J."/>
            <person name="Henrissat B."/>
            <person name="Grigoriev I.V."/>
            <person name="Corradi N."/>
            <person name="Roux C."/>
            <person name="Martin F.M."/>
        </authorList>
    </citation>
    <scope>NUCLEOTIDE SEQUENCE [LARGE SCALE GENOMIC DNA]</scope>
    <source>
        <strain evidence="1 2">DAOM 194757</strain>
    </source>
</reference>
<keyword evidence="2" id="KW-1185">Reference proteome</keyword>
<accession>A0A397UC12</accession>